<proteinExistence type="predicted"/>
<sequence>MHKSFHWVILLGVQFALASCSDNAGNSSESSTSLSGNFQEGNDYLLFERVRMIDKVGFTQPAEAYSLLLPKGWTHEGAVSWNNPGSSCEGTFSWMKARSADGKYKLETYPDLIYIWNSNPQLMQFYQTNGFSSPNCALKEPLDAEQYVKQVFAPQELGNPEIVRVDENPLVVEQMQQSNEKSMSELRQYGAGDMQFRQTAINAQVRWPDGTNGFIVLGTNVLETNVPNTYNGTSDKMYTTQITKRIVFRYPENDKEQAEHQFSVIMSSIRTNPSWSDAVNKFWKDARQRKQVAHIGRIRLMDEQTRAMGEAAIRKGNDRLQAMNSEMRSWEAHQNSQDRMHTNFIKTIREVENYQDATGKVELTSGYNHAWSRSDGSSFIMSNNPNFDPSAVFQDQQWKEMKKVD</sequence>
<protein>
    <submittedName>
        <fullName evidence="2">Uncharacterized protein</fullName>
    </submittedName>
</protein>
<keyword evidence="3" id="KW-1185">Reference proteome</keyword>
<accession>A0A927GFD6</accession>
<gene>
    <name evidence="2" type="ORF">IC230_23035</name>
</gene>
<name>A0A927GFD6_9BACT</name>
<dbReference type="EMBL" id="JACXAA010000009">
    <property type="protein sequence ID" value="MBD2755797.1"/>
    <property type="molecule type" value="Genomic_DNA"/>
</dbReference>
<dbReference type="AlphaFoldDB" id="A0A927GFD6"/>
<comment type="caution">
    <text evidence="2">The sequence shown here is derived from an EMBL/GenBank/DDBJ whole genome shotgun (WGS) entry which is preliminary data.</text>
</comment>
<dbReference type="PROSITE" id="PS51257">
    <property type="entry name" value="PROKAR_LIPOPROTEIN"/>
    <property type="match status" value="1"/>
</dbReference>
<feature type="chain" id="PRO_5037011785" evidence="1">
    <location>
        <begin position="19"/>
        <end position="405"/>
    </location>
</feature>
<evidence type="ECO:0000313" key="3">
    <source>
        <dbReference type="Proteomes" id="UP000653797"/>
    </source>
</evidence>
<dbReference type="RefSeq" id="WP_191041412.1">
    <property type="nucleotide sequence ID" value="NZ_JACXAA010000009.1"/>
</dbReference>
<reference evidence="2" key="1">
    <citation type="submission" date="2020-09" db="EMBL/GenBank/DDBJ databases">
        <authorList>
            <person name="Kim M.K."/>
        </authorList>
    </citation>
    <scope>NUCLEOTIDE SEQUENCE</scope>
    <source>
        <strain evidence="2">BT704</strain>
    </source>
</reference>
<evidence type="ECO:0000256" key="1">
    <source>
        <dbReference type="SAM" id="SignalP"/>
    </source>
</evidence>
<dbReference type="Proteomes" id="UP000653797">
    <property type="component" value="Unassembled WGS sequence"/>
</dbReference>
<organism evidence="2 3">
    <name type="scientific">Spirosoma validum</name>
    <dbReference type="NCBI Taxonomy" id="2771355"/>
    <lineage>
        <taxon>Bacteria</taxon>
        <taxon>Pseudomonadati</taxon>
        <taxon>Bacteroidota</taxon>
        <taxon>Cytophagia</taxon>
        <taxon>Cytophagales</taxon>
        <taxon>Cytophagaceae</taxon>
        <taxon>Spirosoma</taxon>
    </lineage>
</organism>
<feature type="signal peptide" evidence="1">
    <location>
        <begin position="1"/>
        <end position="18"/>
    </location>
</feature>
<keyword evidence="1" id="KW-0732">Signal</keyword>
<evidence type="ECO:0000313" key="2">
    <source>
        <dbReference type="EMBL" id="MBD2755797.1"/>
    </source>
</evidence>